<keyword evidence="3" id="KW-1185">Reference proteome</keyword>
<dbReference type="PANTHER" id="PTHR24148">
    <property type="entry name" value="ANKYRIN REPEAT DOMAIN-CONTAINING PROTEIN 39 HOMOLOG-RELATED"/>
    <property type="match status" value="1"/>
</dbReference>
<name>A0A8E2DYC2_9PEZI</name>
<sequence>MMELFEYESIESPHDLRACELLPGNEDEDVHIKLYHQPLSALKECEALSYEWGSQFKDNIIYCDGKILKVTRNLMVALKRLRNRKPPSSESRLLWIDAVCINQQDADEVPKQILIMSDIYANAKRVLVWIGEEKTLTREAFGIFPVLAMYYEKSVWPLGEFDENNDWRIIRQSSILVDGDRIEQLTQEECWPSVLELLTSRTYFTRLWMVQEVALSRETETLVVCGNVFTTWATFHRAAGMILHCAFLRKSSKDQAILGNIFNQKIIQKNFHNNTLTIWDCVHLTCIREFSDLRDRYFGLLGLFNDEIRSQLAHIDYNRSAPEEIYQVCATLLIRRERHLYHFRLLNSAPAVNKLSKLSTWALRFDHIAPWLLPTFPSILELLIAEDPVVEGMALYAEGLILDTVVRVSENFSERNLRAQVLEAYDQLEISLGDLYDDDNKAIDPLWQALIAFQQGFDDYGGCRHRFVTIFSRWMLDELGITPETLAQNPTVRDLAKNYPRLASTFPETLESVLDLRAFCERSKELNQALRKTAAAPDDEKFVGISMESRLFQNATSKLENQGRNLFTSAKHQLGIGPMGDSRDGNITPAVQVGDQIAVIARTTGPVILRPLDDGSYILVGYGYITYLLDAPCLQPSKVPRLSRLRIY</sequence>
<dbReference type="EMBL" id="KV745611">
    <property type="protein sequence ID" value="OCK73932.1"/>
    <property type="molecule type" value="Genomic_DNA"/>
</dbReference>
<dbReference type="Proteomes" id="UP000250266">
    <property type="component" value="Unassembled WGS sequence"/>
</dbReference>
<proteinExistence type="predicted"/>
<evidence type="ECO:0000313" key="2">
    <source>
        <dbReference type="EMBL" id="OCK73932.1"/>
    </source>
</evidence>
<reference evidence="2 3" key="1">
    <citation type="journal article" date="2016" name="Nat. Commun.">
        <title>Ectomycorrhizal ecology is imprinted in the genome of the dominant symbiotic fungus Cenococcum geophilum.</title>
        <authorList>
            <consortium name="DOE Joint Genome Institute"/>
            <person name="Peter M."/>
            <person name="Kohler A."/>
            <person name="Ohm R.A."/>
            <person name="Kuo A."/>
            <person name="Krutzmann J."/>
            <person name="Morin E."/>
            <person name="Arend M."/>
            <person name="Barry K.W."/>
            <person name="Binder M."/>
            <person name="Choi C."/>
            <person name="Clum A."/>
            <person name="Copeland A."/>
            <person name="Grisel N."/>
            <person name="Haridas S."/>
            <person name="Kipfer T."/>
            <person name="LaButti K."/>
            <person name="Lindquist E."/>
            <person name="Lipzen A."/>
            <person name="Maire R."/>
            <person name="Meier B."/>
            <person name="Mihaltcheva S."/>
            <person name="Molinier V."/>
            <person name="Murat C."/>
            <person name="Poggeler S."/>
            <person name="Quandt C.A."/>
            <person name="Sperisen C."/>
            <person name="Tritt A."/>
            <person name="Tisserant E."/>
            <person name="Crous P.W."/>
            <person name="Henrissat B."/>
            <person name="Nehls U."/>
            <person name="Egli S."/>
            <person name="Spatafora J.W."/>
            <person name="Grigoriev I.V."/>
            <person name="Martin F.M."/>
        </authorList>
    </citation>
    <scope>NUCLEOTIDE SEQUENCE [LARGE SCALE GENOMIC DNA]</scope>
    <source>
        <strain evidence="2 3">CBS 459.81</strain>
    </source>
</reference>
<accession>A0A8E2DYC2</accession>
<dbReference type="PANTHER" id="PTHR24148:SF64">
    <property type="entry name" value="HETEROKARYON INCOMPATIBILITY DOMAIN-CONTAINING PROTEIN"/>
    <property type="match status" value="1"/>
</dbReference>
<dbReference type="AlphaFoldDB" id="A0A8E2DYC2"/>
<evidence type="ECO:0000259" key="1">
    <source>
        <dbReference type="Pfam" id="PF06985"/>
    </source>
</evidence>
<dbReference type="Pfam" id="PF06985">
    <property type="entry name" value="HET"/>
    <property type="match status" value="1"/>
</dbReference>
<gene>
    <name evidence="2" type="ORF">K432DRAFT_430316</name>
</gene>
<protein>
    <recommendedName>
        <fullName evidence="1">Heterokaryon incompatibility domain-containing protein</fullName>
    </recommendedName>
</protein>
<evidence type="ECO:0000313" key="3">
    <source>
        <dbReference type="Proteomes" id="UP000250266"/>
    </source>
</evidence>
<feature type="domain" description="Heterokaryon incompatibility" evidence="1">
    <location>
        <begin position="46"/>
        <end position="212"/>
    </location>
</feature>
<dbReference type="InterPro" id="IPR052895">
    <property type="entry name" value="HetReg/Transcr_Mod"/>
</dbReference>
<organism evidence="2 3">
    <name type="scientific">Lepidopterella palustris CBS 459.81</name>
    <dbReference type="NCBI Taxonomy" id="1314670"/>
    <lineage>
        <taxon>Eukaryota</taxon>
        <taxon>Fungi</taxon>
        <taxon>Dikarya</taxon>
        <taxon>Ascomycota</taxon>
        <taxon>Pezizomycotina</taxon>
        <taxon>Dothideomycetes</taxon>
        <taxon>Pleosporomycetidae</taxon>
        <taxon>Mytilinidiales</taxon>
        <taxon>Argynnaceae</taxon>
        <taxon>Lepidopterella</taxon>
    </lineage>
</organism>
<dbReference type="OrthoDB" id="3553147at2759"/>
<dbReference type="InterPro" id="IPR010730">
    <property type="entry name" value="HET"/>
</dbReference>